<keyword evidence="2" id="KW-1185">Reference proteome</keyword>
<comment type="caution">
    <text evidence="1">The sequence shown here is derived from an EMBL/GenBank/DDBJ whole genome shotgun (WGS) entry which is preliminary data.</text>
</comment>
<reference evidence="1 2" key="1">
    <citation type="submission" date="2009-02" db="EMBL/GenBank/DDBJ databases">
        <title>Sequencing of the draft genome and assembly of Dethiobacter alkaliphilus AHT 1.</title>
        <authorList>
            <consortium name="US DOE Joint Genome Institute (JGI-PGF)"/>
            <person name="Lucas S."/>
            <person name="Copeland A."/>
            <person name="Lapidus A."/>
            <person name="Glavina del Rio T."/>
            <person name="Dalin E."/>
            <person name="Tice H."/>
            <person name="Bruce D."/>
            <person name="Goodwin L."/>
            <person name="Pitluck S."/>
            <person name="Larimer F."/>
            <person name="Land M.L."/>
            <person name="Hauser L."/>
            <person name="Muyzer G."/>
        </authorList>
    </citation>
    <scope>NUCLEOTIDE SEQUENCE [LARGE SCALE GENOMIC DNA]</scope>
    <source>
        <strain evidence="1 2">AHT 1</strain>
    </source>
</reference>
<sequence>MKHYFGETECRGTYKGGVIHTKEGKKIDEKGEGNNRAK</sequence>
<dbReference type="AlphaFoldDB" id="C0GFD6"/>
<evidence type="ECO:0000313" key="1">
    <source>
        <dbReference type="EMBL" id="EEG77896.1"/>
    </source>
</evidence>
<organism evidence="1 2">
    <name type="scientific">Dethiobacter alkaliphilus AHT 1</name>
    <dbReference type="NCBI Taxonomy" id="555088"/>
    <lineage>
        <taxon>Bacteria</taxon>
        <taxon>Bacillati</taxon>
        <taxon>Bacillota</taxon>
        <taxon>Dethiobacteria</taxon>
        <taxon>Dethiobacterales</taxon>
        <taxon>Dethiobacteraceae</taxon>
        <taxon>Dethiobacter</taxon>
    </lineage>
</organism>
<proteinExistence type="predicted"/>
<accession>C0GFD6</accession>
<dbReference type="EMBL" id="ACJM01000005">
    <property type="protein sequence ID" value="EEG77896.1"/>
    <property type="molecule type" value="Genomic_DNA"/>
</dbReference>
<protein>
    <submittedName>
        <fullName evidence="1">Uncharacterized protein</fullName>
    </submittedName>
</protein>
<name>C0GFD6_DETAL</name>
<gene>
    <name evidence="1" type="ORF">DealDRAFT_1195</name>
</gene>
<evidence type="ECO:0000313" key="2">
    <source>
        <dbReference type="Proteomes" id="UP000006443"/>
    </source>
</evidence>
<dbReference type="Proteomes" id="UP000006443">
    <property type="component" value="Unassembled WGS sequence"/>
</dbReference>